<name>A0A2S3UQM7_9HYPH</name>
<feature type="transmembrane region" description="Helical" evidence="1">
    <location>
        <begin position="56"/>
        <end position="78"/>
    </location>
</feature>
<dbReference type="EMBL" id="PPCN01000007">
    <property type="protein sequence ID" value="POF29986.1"/>
    <property type="molecule type" value="Genomic_DNA"/>
</dbReference>
<evidence type="ECO:0000313" key="3">
    <source>
        <dbReference type="Proteomes" id="UP000236959"/>
    </source>
</evidence>
<accession>A0A2S3UQM7</accession>
<proteinExistence type="predicted"/>
<feature type="transmembrane region" description="Helical" evidence="1">
    <location>
        <begin position="189"/>
        <end position="208"/>
    </location>
</feature>
<sequence>MLAWVTDPQIWASLVTLTVMEIVLGIDNIVFISVIVSRLPAAMAHRARQIGLTLALVFRIALLSVLSWLVGLTAPLFTLADHAFSWRDAILIAGGLFLLFKATHEIHNGIEGEDEGGSPRDVKMGFAAVIAQIIVIDLVFSVDSIITAIGMAEHIEVMVAAVVLAMIVMYIASGPVVTFIQKHPTTKMLALSFLLLIGVALIADGLGFHIPRGYIYFAMAFSAGVEIINVLAKRNHGKTDNS</sequence>
<feature type="transmembrane region" description="Helical" evidence="1">
    <location>
        <begin position="12"/>
        <end position="36"/>
    </location>
</feature>
<dbReference type="PANTHER" id="PTHR30060">
    <property type="entry name" value="INNER MEMBRANE PROTEIN"/>
    <property type="match status" value="1"/>
</dbReference>
<protein>
    <submittedName>
        <fullName evidence="2">Putative tellurium resistance membrane protein TerC</fullName>
    </submittedName>
</protein>
<keyword evidence="1" id="KW-0472">Membrane</keyword>
<evidence type="ECO:0000313" key="2">
    <source>
        <dbReference type="EMBL" id="POF29986.1"/>
    </source>
</evidence>
<dbReference type="PANTHER" id="PTHR30060:SF0">
    <property type="entry name" value="COILED-COIL PROTEIN (DUF2040)-RELATED"/>
    <property type="match status" value="1"/>
</dbReference>
<feature type="transmembrane region" description="Helical" evidence="1">
    <location>
        <begin position="124"/>
        <end position="151"/>
    </location>
</feature>
<dbReference type="InterPro" id="IPR005496">
    <property type="entry name" value="Integral_membrane_TerC"/>
</dbReference>
<feature type="transmembrane region" description="Helical" evidence="1">
    <location>
        <begin position="157"/>
        <end position="177"/>
    </location>
</feature>
<keyword evidence="1" id="KW-0812">Transmembrane</keyword>
<feature type="transmembrane region" description="Helical" evidence="1">
    <location>
        <begin position="84"/>
        <end position="103"/>
    </location>
</feature>
<comment type="caution">
    <text evidence="2">The sequence shown here is derived from an EMBL/GenBank/DDBJ whole genome shotgun (WGS) entry which is preliminary data.</text>
</comment>
<dbReference type="AlphaFoldDB" id="A0A2S3UQM7"/>
<dbReference type="OrthoDB" id="9805314at2"/>
<feature type="transmembrane region" description="Helical" evidence="1">
    <location>
        <begin position="214"/>
        <end position="232"/>
    </location>
</feature>
<keyword evidence="3" id="KW-1185">Reference proteome</keyword>
<organism evidence="2 3">
    <name type="scientific">Roseibium marinum</name>
    <dbReference type="NCBI Taxonomy" id="281252"/>
    <lineage>
        <taxon>Bacteria</taxon>
        <taxon>Pseudomonadati</taxon>
        <taxon>Pseudomonadota</taxon>
        <taxon>Alphaproteobacteria</taxon>
        <taxon>Hyphomicrobiales</taxon>
        <taxon>Stappiaceae</taxon>
        <taxon>Roseibium</taxon>
    </lineage>
</organism>
<reference evidence="2 3" key="1">
    <citation type="submission" date="2018-01" db="EMBL/GenBank/DDBJ databases">
        <title>Genomic Encyclopedia of Archaeal and Bacterial Type Strains, Phase II (KMG-II): from individual species to whole genera.</title>
        <authorList>
            <person name="Goeker M."/>
        </authorList>
    </citation>
    <scope>NUCLEOTIDE SEQUENCE [LARGE SCALE GENOMIC DNA]</scope>
    <source>
        <strain evidence="2 3">DSM 17023</strain>
    </source>
</reference>
<evidence type="ECO:0000256" key="1">
    <source>
        <dbReference type="SAM" id="Phobius"/>
    </source>
</evidence>
<gene>
    <name evidence="2" type="ORF">CLV41_10710</name>
</gene>
<dbReference type="RefSeq" id="WP_103223384.1">
    <property type="nucleotide sequence ID" value="NZ_PPCN01000007.1"/>
</dbReference>
<dbReference type="Pfam" id="PF03741">
    <property type="entry name" value="TerC"/>
    <property type="match status" value="1"/>
</dbReference>
<dbReference type="Proteomes" id="UP000236959">
    <property type="component" value="Unassembled WGS sequence"/>
</dbReference>
<keyword evidence="1" id="KW-1133">Transmembrane helix</keyword>
<dbReference type="GO" id="GO:0005886">
    <property type="term" value="C:plasma membrane"/>
    <property type="evidence" value="ECO:0007669"/>
    <property type="project" value="TreeGrafter"/>
</dbReference>